<keyword evidence="4" id="KW-1185">Reference proteome</keyword>
<dbReference type="GO" id="GO:0080120">
    <property type="term" value="P:CAAX-box protein maturation"/>
    <property type="evidence" value="ECO:0007669"/>
    <property type="project" value="UniProtKB-ARBA"/>
</dbReference>
<keyword evidence="1" id="KW-0472">Membrane</keyword>
<feature type="transmembrane region" description="Helical" evidence="1">
    <location>
        <begin position="84"/>
        <end position="101"/>
    </location>
</feature>
<feature type="transmembrane region" description="Helical" evidence="1">
    <location>
        <begin position="237"/>
        <end position="259"/>
    </location>
</feature>
<evidence type="ECO:0000313" key="3">
    <source>
        <dbReference type="EMBL" id="MDA0566941.1"/>
    </source>
</evidence>
<evidence type="ECO:0000313" key="4">
    <source>
        <dbReference type="Proteomes" id="UP001140076"/>
    </source>
</evidence>
<protein>
    <submittedName>
        <fullName evidence="3">CPBP family intramembrane metalloprotease</fullName>
    </submittedName>
</protein>
<dbReference type="GO" id="GO:0004175">
    <property type="term" value="F:endopeptidase activity"/>
    <property type="evidence" value="ECO:0007669"/>
    <property type="project" value="UniProtKB-ARBA"/>
</dbReference>
<dbReference type="Proteomes" id="UP001140076">
    <property type="component" value="Unassembled WGS sequence"/>
</dbReference>
<proteinExistence type="predicted"/>
<feature type="transmembrane region" description="Helical" evidence="1">
    <location>
        <begin position="266"/>
        <end position="286"/>
    </location>
</feature>
<comment type="caution">
    <text evidence="3">The sequence shown here is derived from an EMBL/GenBank/DDBJ whole genome shotgun (WGS) entry which is preliminary data.</text>
</comment>
<feature type="transmembrane region" description="Helical" evidence="1">
    <location>
        <begin position="107"/>
        <end position="126"/>
    </location>
</feature>
<keyword evidence="3" id="KW-0645">Protease</keyword>
<dbReference type="RefSeq" id="WP_270074195.1">
    <property type="nucleotide sequence ID" value="NZ_JAJAQC010000045.1"/>
</dbReference>
<keyword evidence="3" id="KW-0378">Hydrolase</keyword>
<organism evidence="3 4">
    <name type="scientific">Streptomonospora mangrovi</name>
    <dbReference type="NCBI Taxonomy" id="2883123"/>
    <lineage>
        <taxon>Bacteria</taxon>
        <taxon>Bacillati</taxon>
        <taxon>Actinomycetota</taxon>
        <taxon>Actinomycetes</taxon>
        <taxon>Streptosporangiales</taxon>
        <taxon>Nocardiopsidaceae</taxon>
        <taxon>Streptomonospora</taxon>
    </lineage>
</organism>
<reference evidence="3" key="1">
    <citation type="submission" date="2021-10" db="EMBL/GenBank/DDBJ databases">
        <title>Streptomonospora sp. nov., isolated from mangrove soil.</title>
        <authorList>
            <person name="Chen X."/>
            <person name="Ge X."/>
            <person name="Liu W."/>
        </authorList>
    </citation>
    <scope>NUCLEOTIDE SEQUENCE</scope>
    <source>
        <strain evidence="3">S1-112</strain>
    </source>
</reference>
<name>A0A9X3NRE3_9ACTN</name>
<feature type="transmembrane region" description="Helical" evidence="1">
    <location>
        <begin position="212"/>
        <end position="231"/>
    </location>
</feature>
<dbReference type="Pfam" id="PF02517">
    <property type="entry name" value="Rce1-like"/>
    <property type="match status" value="1"/>
</dbReference>
<accession>A0A9X3NRE3</accession>
<evidence type="ECO:0000256" key="1">
    <source>
        <dbReference type="SAM" id="Phobius"/>
    </source>
</evidence>
<gene>
    <name evidence="3" type="ORF">LG943_21870</name>
</gene>
<dbReference type="GO" id="GO:0008237">
    <property type="term" value="F:metallopeptidase activity"/>
    <property type="evidence" value="ECO:0007669"/>
    <property type="project" value="UniProtKB-KW"/>
</dbReference>
<sequence length="287" mass="30490">MQIRTTPLIVGCCLAAVALALGALVATGHTDLRLSTDAEADTTPLLAVASSLAAGLLLIRLVPPRLPAPAPWPAEERPALTRQALGLTAVAVAVVLALVALRDTAFYGAAKVALLLGGAALVLLLWRSPSPLRRARAEVPARWRLLAPVPAVVCWAYLLYYSPLAGSSDVSAYAGLDRAYLILAMALTFLTASVTEEVFYRLLLQTRLEALLGRWGAILPTALLFAAMHLSRLVETPTWQALATIAVWHGGLGILLGYLWSRHRSVWGVLAVHTAVNSLILLPVVLG</sequence>
<feature type="transmembrane region" description="Helical" evidence="1">
    <location>
        <begin position="42"/>
        <end position="63"/>
    </location>
</feature>
<keyword evidence="1" id="KW-1133">Transmembrane helix</keyword>
<evidence type="ECO:0000259" key="2">
    <source>
        <dbReference type="Pfam" id="PF02517"/>
    </source>
</evidence>
<dbReference type="AlphaFoldDB" id="A0A9X3NRE3"/>
<keyword evidence="1" id="KW-0812">Transmembrane</keyword>
<feature type="domain" description="CAAX prenyl protease 2/Lysostaphin resistance protein A-like" evidence="2">
    <location>
        <begin position="181"/>
        <end position="278"/>
    </location>
</feature>
<dbReference type="InterPro" id="IPR003675">
    <property type="entry name" value="Rce1/LyrA-like_dom"/>
</dbReference>
<feature type="transmembrane region" description="Helical" evidence="1">
    <location>
        <begin position="180"/>
        <end position="200"/>
    </location>
</feature>
<keyword evidence="3" id="KW-0482">Metalloprotease</keyword>
<dbReference type="EMBL" id="JAJAQC010000045">
    <property type="protein sequence ID" value="MDA0566941.1"/>
    <property type="molecule type" value="Genomic_DNA"/>
</dbReference>
<feature type="transmembrane region" description="Helical" evidence="1">
    <location>
        <begin position="141"/>
        <end position="160"/>
    </location>
</feature>